<dbReference type="Gene3D" id="3.40.570.10">
    <property type="entry name" value="Extracellular Endonuclease, subunit A"/>
    <property type="match status" value="1"/>
</dbReference>
<protein>
    <submittedName>
        <fullName evidence="3">DNA-entry nuclease</fullName>
    </submittedName>
</protein>
<reference evidence="3 4" key="1">
    <citation type="submission" date="2020-04" db="EMBL/GenBank/DDBJ databases">
        <title>MicrobeNet Type strains.</title>
        <authorList>
            <person name="Nicholson A.C."/>
        </authorList>
    </citation>
    <scope>NUCLEOTIDE SEQUENCE [LARGE SCALE GENOMIC DNA]</scope>
    <source>
        <strain evidence="3 4">CCUG 54536</strain>
    </source>
</reference>
<keyword evidence="1" id="KW-0472">Membrane</keyword>
<dbReference type="InterPro" id="IPR044927">
    <property type="entry name" value="Endonuclea_NS_2"/>
</dbReference>
<feature type="transmembrane region" description="Helical" evidence="1">
    <location>
        <begin position="16"/>
        <end position="32"/>
    </location>
</feature>
<keyword evidence="1" id="KW-0812">Transmembrane</keyword>
<evidence type="ECO:0000259" key="2">
    <source>
        <dbReference type="Pfam" id="PF13930"/>
    </source>
</evidence>
<comment type="caution">
    <text evidence="3">The sequence shown here is derived from an EMBL/GenBank/DDBJ whole genome shotgun (WGS) entry which is preliminary data.</text>
</comment>
<evidence type="ECO:0000313" key="4">
    <source>
        <dbReference type="Proteomes" id="UP000590460"/>
    </source>
</evidence>
<evidence type="ECO:0000256" key="1">
    <source>
        <dbReference type="SAM" id="Phobius"/>
    </source>
</evidence>
<dbReference type="EMBL" id="JAAXPO010000007">
    <property type="protein sequence ID" value="NKZ18926.1"/>
    <property type="molecule type" value="Genomic_DNA"/>
</dbReference>
<sequence length="294" mass="32843">MARKRRPNRQAQSPQQLIWPVILLLLIGFFLWQNNQDPKNKQTQPTQQSKYATVTAASDQALLNLQWDGTLDGDIVHVNQNKATFTSTELGETFPSQGSKLHPIDGLSLSPLDPLGRSQQANFVASSAAINKVTPRPDKIGYDVRPSGWFINDHFDGTKWVGGYHNNPNVTLGHAKQALWNKSHLVGYQFFGMPTMVTENMITGTRVQNAYPGQLVPEDDIRHAIDAHPNLTIRGQVTPLYIGDERLARGVHYMAKSVQDNGKTLDLNYWIFNVEPGVTIDYQTGKATVQNNTK</sequence>
<gene>
    <name evidence="3" type="ORF">HF966_07035</name>
</gene>
<dbReference type="Pfam" id="PF13930">
    <property type="entry name" value="Endonuclea_NS_2"/>
    <property type="match status" value="1"/>
</dbReference>
<dbReference type="Proteomes" id="UP000590460">
    <property type="component" value="Unassembled WGS sequence"/>
</dbReference>
<dbReference type="AlphaFoldDB" id="A0A846ZBU8"/>
<name>A0A846ZBU8_9LACO</name>
<evidence type="ECO:0000313" key="3">
    <source>
        <dbReference type="EMBL" id="NKZ18926.1"/>
    </source>
</evidence>
<dbReference type="InterPro" id="IPR044929">
    <property type="entry name" value="DNA/RNA_non-sp_Endonuclease_sf"/>
</dbReference>
<dbReference type="RefSeq" id="WP_168677424.1">
    <property type="nucleotide sequence ID" value="NZ_BPKV01000008.1"/>
</dbReference>
<accession>A0A846ZBU8</accession>
<organism evidence="3 4">
    <name type="scientific">Leuconostoc holzapfelii</name>
    <dbReference type="NCBI Taxonomy" id="434464"/>
    <lineage>
        <taxon>Bacteria</taxon>
        <taxon>Bacillati</taxon>
        <taxon>Bacillota</taxon>
        <taxon>Bacilli</taxon>
        <taxon>Lactobacillales</taxon>
        <taxon>Lactobacillaceae</taxon>
        <taxon>Leuconostoc</taxon>
    </lineage>
</organism>
<feature type="domain" description="Type VII secretion system protein EssD-like" evidence="2">
    <location>
        <begin position="173"/>
        <end position="257"/>
    </location>
</feature>
<proteinExistence type="predicted"/>
<keyword evidence="1" id="KW-1133">Transmembrane helix</keyword>